<dbReference type="InterPro" id="IPR031915">
    <property type="entry name" value="Clr2_N"/>
</dbReference>
<evidence type="ECO:0000313" key="4">
    <source>
        <dbReference type="EMBL" id="KAF2017873.1"/>
    </source>
</evidence>
<feature type="region of interest" description="Disordered" evidence="1">
    <location>
        <begin position="609"/>
        <end position="637"/>
    </location>
</feature>
<dbReference type="PANTHER" id="PTHR38046:SF1">
    <property type="entry name" value="CRYPTIC LOCI REGULATOR 2"/>
    <property type="match status" value="1"/>
</dbReference>
<dbReference type="PANTHER" id="PTHR38046">
    <property type="entry name" value="CRYPTIC LOCI REGULATOR 2"/>
    <property type="match status" value="1"/>
</dbReference>
<feature type="domain" description="Cryptic loci regulator 2 C-terminal" evidence="2">
    <location>
        <begin position="386"/>
        <end position="508"/>
    </location>
</feature>
<keyword evidence="5" id="KW-1185">Reference proteome</keyword>
<dbReference type="GO" id="GO:0070824">
    <property type="term" value="C:SHREC complex"/>
    <property type="evidence" value="ECO:0007669"/>
    <property type="project" value="InterPro"/>
</dbReference>
<reference evidence="4" key="1">
    <citation type="journal article" date="2020" name="Stud. Mycol.">
        <title>101 Dothideomycetes genomes: a test case for predicting lifestyles and emergence of pathogens.</title>
        <authorList>
            <person name="Haridas S."/>
            <person name="Albert R."/>
            <person name="Binder M."/>
            <person name="Bloem J."/>
            <person name="Labutti K."/>
            <person name="Salamov A."/>
            <person name="Andreopoulos B."/>
            <person name="Baker S."/>
            <person name="Barry K."/>
            <person name="Bills G."/>
            <person name="Bluhm B."/>
            <person name="Cannon C."/>
            <person name="Castanera R."/>
            <person name="Culley D."/>
            <person name="Daum C."/>
            <person name="Ezra D."/>
            <person name="Gonzalez J."/>
            <person name="Henrissat B."/>
            <person name="Kuo A."/>
            <person name="Liang C."/>
            <person name="Lipzen A."/>
            <person name="Lutzoni F."/>
            <person name="Magnuson J."/>
            <person name="Mondo S."/>
            <person name="Nolan M."/>
            <person name="Ohm R."/>
            <person name="Pangilinan J."/>
            <person name="Park H.-J."/>
            <person name="Ramirez L."/>
            <person name="Alfaro M."/>
            <person name="Sun H."/>
            <person name="Tritt A."/>
            <person name="Yoshinaga Y."/>
            <person name="Zwiers L.-H."/>
            <person name="Turgeon B."/>
            <person name="Goodwin S."/>
            <person name="Spatafora J."/>
            <person name="Crous P."/>
            <person name="Grigoriev I."/>
        </authorList>
    </citation>
    <scope>NUCLEOTIDE SEQUENCE</scope>
    <source>
        <strain evidence="4">CBS 175.79</strain>
    </source>
</reference>
<dbReference type="Pfam" id="PF10383">
    <property type="entry name" value="Clr2"/>
    <property type="match status" value="1"/>
</dbReference>
<dbReference type="InterPro" id="IPR018839">
    <property type="entry name" value="Tscrpt-silencing_Clr2_C"/>
</dbReference>
<evidence type="ECO:0000313" key="5">
    <source>
        <dbReference type="Proteomes" id="UP000799778"/>
    </source>
</evidence>
<dbReference type="Proteomes" id="UP000799778">
    <property type="component" value="Unassembled WGS sequence"/>
</dbReference>
<dbReference type="InterPro" id="IPR038986">
    <property type="entry name" value="Clr2"/>
</dbReference>
<feature type="region of interest" description="Disordered" evidence="1">
    <location>
        <begin position="1"/>
        <end position="30"/>
    </location>
</feature>
<gene>
    <name evidence="4" type="ORF">BU24DRAFT_420932</name>
</gene>
<name>A0A6A5XY72_9PLEO</name>
<dbReference type="GO" id="GO:0031934">
    <property type="term" value="C:mating-type region heterochromatin"/>
    <property type="evidence" value="ECO:0007669"/>
    <property type="project" value="TreeGrafter"/>
</dbReference>
<feature type="non-terminal residue" evidence="4">
    <location>
        <position position="673"/>
    </location>
</feature>
<evidence type="ECO:0000259" key="3">
    <source>
        <dbReference type="Pfam" id="PF16761"/>
    </source>
</evidence>
<dbReference type="GO" id="GO:0030466">
    <property type="term" value="P:silent mating-type cassette heterochromatin formation"/>
    <property type="evidence" value="ECO:0007669"/>
    <property type="project" value="TreeGrafter"/>
</dbReference>
<evidence type="ECO:0000259" key="2">
    <source>
        <dbReference type="Pfam" id="PF10383"/>
    </source>
</evidence>
<proteinExistence type="predicted"/>
<feature type="domain" description="Cryptic loci regulator 2 N-terminal" evidence="3">
    <location>
        <begin position="55"/>
        <end position="119"/>
    </location>
</feature>
<dbReference type="Pfam" id="PF16761">
    <property type="entry name" value="Clr2_transil"/>
    <property type="match status" value="1"/>
</dbReference>
<dbReference type="GeneID" id="54284991"/>
<evidence type="ECO:0000256" key="1">
    <source>
        <dbReference type="SAM" id="MobiDB-lite"/>
    </source>
</evidence>
<protein>
    <recommendedName>
        <fullName evidence="6">Cryptic loci regulator 2 N-terminal domain-containing protein</fullName>
    </recommendedName>
</protein>
<feature type="region of interest" description="Disordered" evidence="1">
    <location>
        <begin position="158"/>
        <end position="180"/>
    </location>
</feature>
<feature type="compositionally biased region" description="Basic and acidic residues" evidence="1">
    <location>
        <begin position="16"/>
        <end position="29"/>
    </location>
</feature>
<accession>A0A6A5XY72</accession>
<dbReference type="AlphaFoldDB" id="A0A6A5XY72"/>
<dbReference type="GO" id="GO:0033553">
    <property type="term" value="C:rDNA heterochromatin"/>
    <property type="evidence" value="ECO:0007669"/>
    <property type="project" value="TreeGrafter"/>
</dbReference>
<organism evidence="4 5">
    <name type="scientific">Aaosphaeria arxii CBS 175.79</name>
    <dbReference type="NCBI Taxonomy" id="1450172"/>
    <lineage>
        <taxon>Eukaryota</taxon>
        <taxon>Fungi</taxon>
        <taxon>Dikarya</taxon>
        <taxon>Ascomycota</taxon>
        <taxon>Pezizomycotina</taxon>
        <taxon>Dothideomycetes</taxon>
        <taxon>Pleosporomycetidae</taxon>
        <taxon>Pleosporales</taxon>
        <taxon>Pleosporales incertae sedis</taxon>
        <taxon>Aaosphaeria</taxon>
    </lineage>
</organism>
<dbReference type="RefSeq" id="XP_033386212.1">
    <property type="nucleotide sequence ID" value="XM_033527594.1"/>
</dbReference>
<evidence type="ECO:0008006" key="6">
    <source>
        <dbReference type="Google" id="ProtNLM"/>
    </source>
</evidence>
<sequence length="673" mass="76378">MAGCVKVPLRPGSDGDATHRPKDPARKESSPALYLEKIGQLWMKARGEARPGIEYELERLPAGYAVYERARPTKPSHVDKWLYGHPEHKTFDSPNRFFKHFQHLMENNGSNIGCPCDVCNSAERRRPSLGSVSASSTSTSSRASKVPKSLDGFRFEAANKAKANEPQASDAGLNSRRVDEEGTPDVYRNLIDKLKVNGTLDELITEPLSPDWRAQQEILPTTLKRLKNNPQWLPRHGEIVLYVKDIPTGFEICWTPSGEVMLYNPMTKAYDGHPMWEAGFVAQTPIEASKLEDLITETEKEMNVSYSGIRVEQIPNVNGFDRSLSKRAYYVPIHRVRPFAFWKEFLNNVPASHWHHTVTNALTLTATLSLMGSYRFRGTWPSAQIYAHGIYVGPELFSVGDTVRLLPRAGDPTCTQVMIITSIRLKLASLDLASDNDWDEGRPYNLSISVYGRAYTSDSSRSDKQWITPDYQDNFTPVLRSYGEWYPLHSSTQEMTVPFTRLFSRFYEAPAMSLWFPHIQCPTIDLGRVGAQEARAYAQANDHRINNDPIGANWYWADTRVQALGLQTVSGSDVGKYNEERDLKHWREMIKALNKFDAIAKENAMKHINPDSDTKMINTTDEEHEGNRRAHGSPSEEEVARLNLEAEILRSTKIIDDTHKRKRQRGEVRIIID</sequence>
<dbReference type="OrthoDB" id="438224at2759"/>
<dbReference type="EMBL" id="ML978068">
    <property type="protein sequence ID" value="KAF2017873.1"/>
    <property type="molecule type" value="Genomic_DNA"/>
</dbReference>